<comment type="caution">
    <text evidence="2">The sequence shown here is derived from an EMBL/GenBank/DDBJ whole genome shotgun (WGS) entry which is preliminary data.</text>
</comment>
<sequence>MSGAILRVLLRYLAGILVARGLVSAADADTLTTDPDVMIIVETGAGILIGGATEAWYYLAKRFGWPT</sequence>
<evidence type="ECO:0000313" key="2">
    <source>
        <dbReference type="EMBL" id="GGF56832.1"/>
    </source>
</evidence>
<dbReference type="AlphaFoldDB" id="A0A917BUX1"/>
<evidence type="ECO:0000313" key="3">
    <source>
        <dbReference type="Proteomes" id="UP000606044"/>
    </source>
</evidence>
<protein>
    <submittedName>
        <fullName evidence="2">Uncharacterized protein</fullName>
    </submittedName>
</protein>
<reference evidence="2" key="2">
    <citation type="submission" date="2020-09" db="EMBL/GenBank/DDBJ databases">
        <authorList>
            <person name="Sun Q."/>
            <person name="Sedlacek I."/>
        </authorList>
    </citation>
    <scope>NUCLEOTIDE SEQUENCE</scope>
    <source>
        <strain evidence="2">CCM 7897</strain>
    </source>
</reference>
<dbReference type="EMBL" id="BMCT01000001">
    <property type="protein sequence ID" value="GGF56832.1"/>
    <property type="molecule type" value="Genomic_DNA"/>
</dbReference>
<accession>A0A917BUX1</accession>
<keyword evidence="1" id="KW-0812">Transmembrane</keyword>
<gene>
    <name evidence="2" type="ORF">GCM10007301_15660</name>
</gene>
<feature type="transmembrane region" description="Helical" evidence="1">
    <location>
        <begin position="38"/>
        <end position="59"/>
    </location>
</feature>
<keyword evidence="1" id="KW-1133">Transmembrane helix</keyword>
<evidence type="ECO:0000256" key="1">
    <source>
        <dbReference type="SAM" id="Phobius"/>
    </source>
</evidence>
<keyword evidence="3" id="KW-1185">Reference proteome</keyword>
<keyword evidence="1" id="KW-0472">Membrane</keyword>
<dbReference type="Proteomes" id="UP000606044">
    <property type="component" value="Unassembled WGS sequence"/>
</dbReference>
<organism evidence="2 3">
    <name type="scientific">Azorhizobium oxalatiphilum</name>
    <dbReference type="NCBI Taxonomy" id="980631"/>
    <lineage>
        <taxon>Bacteria</taxon>
        <taxon>Pseudomonadati</taxon>
        <taxon>Pseudomonadota</taxon>
        <taxon>Alphaproteobacteria</taxon>
        <taxon>Hyphomicrobiales</taxon>
        <taxon>Xanthobacteraceae</taxon>
        <taxon>Azorhizobium</taxon>
    </lineage>
</organism>
<dbReference type="RefSeq" id="WP_188576902.1">
    <property type="nucleotide sequence ID" value="NZ_BMCT01000001.1"/>
</dbReference>
<reference evidence="2" key="1">
    <citation type="journal article" date="2014" name="Int. J. Syst. Evol. Microbiol.">
        <title>Complete genome sequence of Corynebacterium casei LMG S-19264T (=DSM 44701T), isolated from a smear-ripened cheese.</title>
        <authorList>
            <consortium name="US DOE Joint Genome Institute (JGI-PGF)"/>
            <person name="Walter F."/>
            <person name="Albersmeier A."/>
            <person name="Kalinowski J."/>
            <person name="Ruckert C."/>
        </authorList>
    </citation>
    <scope>NUCLEOTIDE SEQUENCE</scope>
    <source>
        <strain evidence="2">CCM 7897</strain>
    </source>
</reference>
<proteinExistence type="predicted"/>
<name>A0A917BUX1_9HYPH</name>